<keyword evidence="2" id="KW-1185">Reference proteome</keyword>
<protein>
    <submittedName>
        <fullName evidence="1">DUF4173 domain-containing protein</fullName>
    </submittedName>
</protein>
<organism evidence="1 2">
    <name type="scientific">Mycolicibacterium arseniciresistens</name>
    <dbReference type="NCBI Taxonomy" id="3062257"/>
    <lineage>
        <taxon>Bacteria</taxon>
        <taxon>Bacillati</taxon>
        <taxon>Actinomycetota</taxon>
        <taxon>Actinomycetes</taxon>
        <taxon>Mycobacteriales</taxon>
        <taxon>Mycobacteriaceae</taxon>
        <taxon>Mycolicibacterium</taxon>
    </lineage>
</organism>
<proteinExistence type="predicted"/>
<name>A0ABT8UKH0_9MYCO</name>
<sequence>MTQMVPGMQMMPPPPPLLGPLLPRHGEPGWSVWSRKVWPIDPLAAAPPGLLAAAPVAALLGTALWRPSVLSIGYLVT</sequence>
<gene>
    <name evidence="1" type="ORF">Q2100_21350</name>
</gene>
<comment type="caution">
    <text evidence="1">The sequence shown here is derived from an EMBL/GenBank/DDBJ whole genome shotgun (WGS) entry which is preliminary data.</text>
</comment>
<feature type="non-terminal residue" evidence="1">
    <location>
        <position position="77"/>
    </location>
</feature>
<dbReference type="Proteomes" id="UP001168823">
    <property type="component" value="Unassembled WGS sequence"/>
</dbReference>
<evidence type="ECO:0000313" key="1">
    <source>
        <dbReference type="EMBL" id="MDO3638300.1"/>
    </source>
</evidence>
<reference evidence="1" key="1">
    <citation type="submission" date="2023-07" db="EMBL/GenBank/DDBJ databases">
        <title>Mycolicibacterium sp. nov., a novel bacterial species.</title>
        <authorList>
            <person name="Cao Y."/>
        </authorList>
    </citation>
    <scope>NUCLEOTIDE SEQUENCE</scope>
    <source>
        <strain evidence="1">KC 300</strain>
    </source>
</reference>
<dbReference type="EMBL" id="JAUMSQ010000193">
    <property type="protein sequence ID" value="MDO3638300.1"/>
    <property type="molecule type" value="Genomic_DNA"/>
</dbReference>
<accession>A0ABT8UKH0</accession>
<evidence type="ECO:0000313" key="2">
    <source>
        <dbReference type="Proteomes" id="UP001168823"/>
    </source>
</evidence>